<dbReference type="EMBL" id="PDNC01000240">
    <property type="protein sequence ID" value="PGG95345.1"/>
    <property type="molecule type" value="Genomic_DNA"/>
</dbReference>
<feature type="compositionally biased region" description="Pro residues" evidence="2">
    <location>
        <begin position="28"/>
        <end position="40"/>
    </location>
</feature>
<feature type="compositionally biased region" description="Acidic residues" evidence="2">
    <location>
        <begin position="873"/>
        <end position="884"/>
    </location>
</feature>
<evidence type="ECO:0000259" key="3">
    <source>
        <dbReference type="PROSITE" id="PS50158"/>
    </source>
</evidence>
<feature type="compositionally biased region" description="Polar residues" evidence="2">
    <location>
        <begin position="417"/>
        <end position="428"/>
    </location>
</feature>
<dbReference type="Proteomes" id="UP000224080">
    <property type="component" value="Unassembled WGS sequence"/>
</dbReference>
<evidence type="ECO:0000256" key="2">
    <source>
        <dbReference type="SAM" id="MobiDB-lite"/>
    </source>
</evidence>
<dbReference type="OrthoDB" id="4188610at2759"/>
<evidence type="ECO:0000256" key="1">
    <source>
        <dbReference type="PROSITE-ProRule" id="PRU00047"/>
    </source>
</evidence>
<feature type="compositionally biased region" description="Polar residues" evidence="2">
    <location>
        <begin position="384"/>
        <end position="400"/>
    </location>
</feature>
<evidence type="ECO:0000313" key="4">
    <source>
        <dbReference type="EMBL" id="PGG95345.1"/>
    </source>
</evidence>
<dbReference type="InterPro" id="IPR001878">
    <property type="entry name" value="Znf_CCHC"/>
</dbReference>
<keyword evidence="1" id="KW-0479">Metal-binding</keyword>
<dbReference type="PROSITE" id="PS50158">
    <property type="entry name" value="ZF_CCHC"/>
    <property type="match status" value="1"/>
</dbReference>
<accession>A0A2B7WF76</accession>
<gene>
    <name evidence="4" type="ORF">GX51_08274</name>
</gene>
<protein>
    <recommendedName>
        <fullName evidence="3">CCHC-type domain-containing protein</fullName>
    </recommendedName>
</protein>
<dbReference type="GO" id="GO:0008270">
    <property type="term" value="F:zinc ion binding"/>
    <property type="evidence" value="ECO:0007669"/>
    <property type="project" value="UniProtKB-KW"/>
</dbReference>
<dbReference type="InterPro" id="IPR021109">
    <property type="entry name" value="Peptidase_aspartic_dom_sf"/>
</dbReference>
<reference evidence="4 5" key="1">
    <citation type="submission" date="2017-10" db="EMBL/GenBank/DDBJ databases">
        <title>Comparative genomics in systemic dimorphic fungi from Ajellomycetaceae.</title>
        <authorList>
            <person name="Munoz J.F."/>
            <person name="Mcewen J.G."/>
            <person name="Clay O.K."/>
            <person name="Cuomo C.A."/>
        </authorList>
    </citation>
    <scope>NUCLEOTIDE SEQUENCE [LARGE SCALE GENOMIC DNA]</scope>
    <source>
        <strain evidence="4 5">UAMH130</strain>
    </source>
</reference>
<dbReference type="GO" id="GO:0003676">
    <property type="term" value="F:nucleic acid binding"/>
    <property type="evidence" value="ECO:0007669"/>
    <property type="project" value="InterPro"/>
</dbReference>
<sequence length="884" mass="97749">MSEESGSESNSTRRTPPRSFQFFTADLPPWPQVTSPPSPSPQTVIRDSAPRTLFSSGYRESTAERVLDSSSEDGGLSEDSDADHSQLSPLASRAAEVATATATTTTTAIQRNKQARQAIIEMASSGNNPLATIADPTFSICGKFSGEKGQSVSRWLVKLEWELRASKVEGKVPAQELLPAINLLLTGEAEDWIQSNPSILRLLENPTEDNRTTFLEAFKDQFPEKSTEEKVSCEAEMAKLIQETMSLTEYYQLGVKVLRRLAIKDQAPLNAAAARKPEVYLLEAFISNWIRGLTKSKIRTKLIEVADELTTLSAAYRKALNVERAENELKKDRQAREISKELTFLRKVAESTLDSERRAQLNAVYARRVTAVEDEPEWEVPQGLLTQPKSTRTRPQNNNPKQEKLQDEPLQEGPEGQRSTNDFVNGTKQFRKDGPQPLCVECGKLGHISTSCQGPPLEAWEKSILRDKVFPKAGVNAIPTRGKAATTTISSHLEATGGTETADVKSVAAGVAGLSFDDGYLPLQCFLGEGSAPNKRAASITRDAARKRREVGEENSQTIPPEETTVPKQPTKRQGLAILKGFAESDDPSFKPLSVREILGSFKSEIPLPDLLQYSPFLVAGLKKFMTRETAGRRKKTVGPGVASHSVTASADVNTRLLKQLKNEEKAFRVPAQIKVNGKIIDLPRAATQADQGSELNLVSEPFIKKYGLKVKPLSEIGYQGMSMKTATKVETILHHWVELDVAVEGVWRKADCFVAPTLKKSVIEIDLLLGIPWLYDVNARLDIRRGALVIGDTDKGEARTIVQGPELVYAPDTKILMYPPHLFDKGDKKSDTTQEKKKEPRFDFSIEDPPPESEEEDDDGYQQENYEGLFDMSDESDSSEEDF</sequence>
<feature type="region of interest" description="Disordered" evidence="2">
    <location>
        <begin position="376"/>
        <end position="430"/>
    </location>
</feature>
<feature type="domain" description="CCHC-type" evidence="3">
    <location>
        <begin position="439"/>
        <end position="452"/>
    </location>
</feature>
<name>A0A2B7WF76_9EURO</name>
<keyword evidence="1" id="KW-0862">Zinc</keyword>
<feature type="compositionally biased region" description="Acidic residues" evidence="2">
    <location>
        <begin position="846"/>
        <end position="862"/>
    </location>
</feature>
<feature type="compositionally biased region" description="Basic and acidic residues" evidence="2">
    <location>
        <begin position="823"/>
        <end position="845"/>
    </location>
</feature>
<dbReference type="Gene3D" id="2.40.70.10">
    <property type="entry name" value="Acid Proteases"/>
    <property type="match status" value="1"/>
</dbReference>
<organism evidence="4 5">
    <name type="scientific">Blastomyces parvus</name>
    <dbReference type="NCBI Taxonomy" id="2060905"/>
    <lineage>
        <taxon>Eukaryota</taxon>
        <taxon>Fungi</taxon>
        <taxon>Dikarya</taxon>
        <taxon>Ascomycota</taxon>
        <taxon>Pezizomycotina</taxon>
        <taxon>Eurotiomycetes</taxon>
        <taxon>Eurotiomycetidae</taxon>
        <taxon>Onygenales</taxon>
        <taxon>Ajellomycetaceae</taxon>
        <taxon>Blastomyces</taxon>
    </lineage>
</organism>
<proteinExistence type="predicted"/>
<keyword evidence="5" id="KW-1185">Reference proteome</keyword>
<evidence type="ECO:0000313" key="5">
    <source>
        <dbReference type="Proteomes" id="UP000224080"/>
    </source>
</evidence>
<feature type="region of interest" description="Disordered" evidence="2">
    <location>
        <begin position="1"/>
        <end position="87"/>
    </location>
</feature>
<dbReference type="AlphaFoldDB" id="A0A2B7WF76"/>
<keyword evidence="1" id="KW-0863">Zinc-finger</keyword>
<feature type="region of interest" description="Disordered" evidence="2">
    <location>
        <begin position="821"/>
        <end position="884"/>
    </location>
</feature>
<dbReference type="CDD" id="cd00303">
    <property type="entry name" value="retropepsin_like"/>
    <property type="match status" value="1"/>
</dbReference>
<comment type="caution">
    <text evidence="4">The sequence shown here is derived from an EMBL/GenBank/DDBJ whole genome shotgun (WGS) entry which is preliminary data.</text>
</comment>
<feature type="region of interest" description="Disordered" evidence="2">
    <location>
        <begin position="537"/>
        <end position="572"/>
    </location>
</feature>
<dbReference type="STRING" id="2060905.A0A2B7WF76"/>